<dbReference type="Proteomes" id="UP000886595">
    <property type="component" value="Unassembled WGS sequence"/>
</dbReference>
<protein>
    <submittedName>
        <fullName evidence="1">Uncharacterized protein</fullName>
    </submittedName>
</protein>
<sequence length="56" mass="6399">RSRSFWVLASDGFCSLSAKKVKPLMSSFQGQSSMLRPTTMLLLKFPIIWMSLFLDL</sequence>
<comment type="caution">
    <text evidence="1">The sequence shown here is derived from an EMBL/GenBank/DDBJ whole genome shotgun (WGS) entry which is preliminary data.</text>
</comment>
<gene>
    <name evidence="1" type="ORF">Bca52824_095922</name>
</gene>
<organism evidence="1 2">
    <name type="scientific">Brassica carinata</name>
    <name type="common">Ethiopian mustard</name>
    <name type="synonym">Abyssinian cabbage</name>
    <dbReference type="NCBI Taxonomy" id="52824"/>
    <lineage>
        <taxon>Eukaryota</taxon>
        <taxon>Viridiplantae</taxon>
        <taxon>Streptophyta</taxon>
        <taxon>Embryophyta</taxon>
        <taxon>Tracheophyta</taxon>
        <taxon>Spermatophyta</taxon>
        <taxon>Magnoliopsida</taxon>
        <taxon>eudicotyledons</taxon>
        <taxon>Gunneridae</taxon>
        <taxon>Pentapetalae</taxon>
        <taxon>rosids</taxon>
        <taxon>malvids</taxon>
        <taxon>Brassicales</taxon>
        <taxon>Brassicaceae</taxon>
        <taxon>Brassiceae</taxon>
        <taxon>Brassica</taxon>
    </lineage>
</organism>
<dbReference type="AlphaFoldDB" id="A0A8X7THJ0"/>
<proteinExistence type="predicted"/>
<feature type="non-terminal residue" evidence="1">
    <location>
        <position position="56"/>
    </location>
</feature>
<reference evidence="1 2" key="1">
    <citation type="submission" date="2020-02" db="EMBL/GenBank/DDBJ databases">
        <authorList>
            <person name="Ma Q."/>
            <person name="Huang Y."/>
            <person name="Song X."/>
            <person name="Pei D."/>
        </authorList>
    </citation>
    <scope>NUCLEOTIDE SEQUENCE [LARGE SCALE GENOMIC DNA]</scope>
    <source>
        <strain evidence="1">Sxm20200214</strain>
        <tissue evidence="1">Leaf</tissue>
    </source>
</reference>
<feature type="non-terminal residue" evidence="1">
    <location>
        <position position="1"/>
    </location>
</feature>
<accession>A0A8X7THJ0</accession>
<keyword evidence="2" id="KW-1185">Reference proteome</keyword>
<dbReference type="EMBL" id="JAAMPC010000571">
    <property type="protein sequence ID" value="KAG2242235.1"/>
    <property type="molecule type" value="Genomic_DNA"/>
</dbReference>
<name>A0A8X7THJ0_BRACI</name>
<evidence type="ECO:0000313" key="1">
    <source>
        <dbReference type="EMBL" id="KAG2242235.1"/>
    </source>
</evidence>
<evidence type="ECO:0000313" key="2">
    <source>
        <dbReference type="Proteomes" id="UP000886595"/>
    </source>
</evidence>